<gene>
    <name evidence="2" type="ORF">Mame_02703</name>
</gene>
<accession>A0A1U9Z2X5</accession>
<proteinExistence type="predicted"/>
<evidence type="ECO:0000313" key="2">
    <source>
        <dbReference type="EMBL" id="AQZ52028.1"/>
    </source>
</evidence>
<organism evidence="2 3">
    <name type="scientific">Martelella mediterranea DSM 17316</name>
    <dbReference type="NCBI Taxonomy" id="1122214"/>
    <lineage>
        <taxon>Bacteria</taxon>
        <taxon>Pseudomonadati</taxon>
        <taxon>Pseudomonadota</taxon>
        <taxon>Alphaproteobacteria</taxon>
        <taxon>Hyphomicrobiales</taxon>
        <taxon>Aurantimonadaceae</taxon>
        <taxon>Martelella</taxon>
    </lineage>
</organism>
<name>A0A1U9Z2X5_9HYPH</name>
<dbReference type="Proteomes" id="UP000191135">
    <property type="component" value="Chromosome"/>
</dbReference>
<dbReference type="KEGG" id="mmed:Mame_02703"/>
<sequence>MANENIKSPMGADEAEIKELGSEELQAASGGSMLMPGIALPDGLANAVANGVEDVGATVKNVVETGAADVAKAADWVGDAASKAGSALETGVKDVAKGIWDASADWC</sequence>
<evidence type="ECO:0000313" key="3">
    <source>
        <dbReference type="Proteomes" id="UP000191135"/>
    </source>
</evidence>
<reference evidence="2 3" key="1">
    <citation type="submission" date="2017-03" db="EMBL/GenBank/DDBJ databases">
        <title>Foreign affairs: Plasmid Transfer between Roseobacters and Rhizobia.</title>
        <authorList>
            <person name="Bartling P."/>
            <person name="Bunk B."/>
            <person name="Overmann J."/>
            <person name="Brinkmann H."/>
            <person name="Petersen J."/>
        </authorList>
    </citation>
    <scope>NUCLEOTIDE SEQUENCE [LARGE SCALE GENOMIC DNA]</scope>
    <source>
        <strain evidence="2 3">MACL11</strain>
    </source>
</reference>
<dbReference type="AlphaFoldDB" id="A0A1U9Z2X5"/>
<dbReference type="EMBL" id="CP020330">
    <property type="protein sequence ID" value="AQZ52028.1"/>
    <property type="molecule type" value="Genomic_DNA"/>
</dbReference>
<dbReference type="RefSeq" id="WP_018063017.1">
    <property type="nucleotide sequence ID" value="NZ_AQWH01000002.1"/>
</dbReference>
<keyword evidence="3" id="KW-1185">Reference proteome</keyword>
<protein>
    <submittedName>
        <fullName evidence="2">Uncharacterized protein</fullName>
    </submittedName>
</protein>
<evidence type="ECO:0000256" key="1">
    <source>
        <dbReference type="SAM" id="MobiDB-lite"/>
    </source>
</evidence>
<feature type="region of interest" description="Disordered" evidence="1">
    <location>
        <begin position="1"/>
        <end position="20"/>
    </location>
</feature>